<sequence>MDCNGYLRGVDSESPVHNVCGEAFLAKRTISLSLVRRHGFVRVTAGRGVDETRGPQKETFSKNRGAHEEKRKTPFPSLCPVRGCGLGGAGVGGGGGRGGVG</sequence>
<dbReference type="AlphaFoldDB" id="A0A8T2NAB2"/>
<organism evidence="2 3">
    <name type="scientific">Albula glossodonta</name>
    <name type="common">roundjaw bonefish</name>
    <dbReference type="NCBI Taxonomy" id="121402"/>
    <lineage>
        <taxon>Eukaryota</taxon>
        <taxon>Metazoa</taxon>
        <taxon>Chordata</taxon>
        <taxon>Craniata</taxon>
        <taxon>Vertebrata</taxon>
        <taxon>Euteleostomi</taxon>
        <taxon>Actinopterygii</taxon>
        <taxon>Neopterygii</taxon>
        <taxon>Teleostei</taxon>
        <taxon>Albuliformes</taxon>
        <taxon>Albulidae</taxon>
        <taxon>Albula</taxon>
    </lineage>
</organism>
<dbReference type="EMBL" id="JAFBMS010000199">
    <property type="protein sequence ID" value="KAG9333447.1"/>
    <property type="molecule type" value="Genomic_DNA"/>
</dbReference>
<evidence type="ECO:0000313" key="2">
    <source>
        <dbReference type="EMBL" id="KAG9333447.1"/>
    </source>
</evidence>
<comment type="caution">
    <text evidence="2">The sequence shown here is derived from an EMBL/GenBank/DDBJ whole genome shotgun (WGS) entry which is preliminary data.</text>
</comment>
<proteinExistence type="predicted"/>
<keyword evidence="3" id="KW-1185">Reference proteome</keyword>
<accession>A0A8T2NAB2</accession>
<dbReference type="Proteomes" id="UP000824540">
    <property type="component" value="Unassembled WGS sequence"/>
</dbReference>
<reference evidence="2" key="1">
    <citation type="thesis" date="2021" institute="BYU ScholarsArchive" country="Provo, UT, USA">
        <title>Applications of and Algorithms for Genome Assembly and Genomic Analyses with an Emphasis on Marine Teleosts.</title>
        <authorList>
            <person name="Pickett B.D."/>
        </authorList>
    </citation>
    <scope>NUCLEOTIDE SEQUENCE</scope>
    <source>
        <strain evidence="2">HI-2016</strain>
    </source>
</reference>
<protein>
    <submittedName>
        <fullName evidence="2">Uncharacterized protein</fullName>
    </submittedName>
</protein>
<evidence type="ECO:0000256" key="1">
    <source>
        <dbReference type="SAM" id="MobiDB-lite"/>
    </source>
</evidence>
<evidence type="ECO:0000313" key="3">
    <source>
        <dbReference type="Proteomes" id="UP000824540"/>
    </source>
</evidence>
<gene>
    <name evidence="2" type="ORF">JZ751_011608</name>
</gene>
<feature type="region of interest" description="Disordered" evidence="1">
    <location>
        <begin position="47"/>
        <end position="74"/>
    </location>
</feature>
<feature type="compositionally biased region" description="Basic and acidic residues" evidence="1">
    <location>
        <begin position="48"/>
        <end position="72"/>
    </location>
</feature>
<name>A0A8T2NAB2_9TELE</name>